<proteinExistence type="predicted"/>
<evidence type="ECO:0000313" key="2">
    <source>
        <dbReference type="Proteomes" id="UP000018542"/>
    </source>
</evidence>
<dbReference type="EMBL" id="CP006912">
    <property type="protein sequence ID" value="AHB49942.1"/>
    <property type="molecule type" value="Genomic_DNA"/>
</dbReference>
<dbReference type="HOGENOM" id="CLU_3374173_0_0_5"/>
<keyword evidence="2" id="KW-1185">Reference proteome</keyword>
<evidence type="ECO:0000313" key="1">
    <source>
        <dbReference type="EMBL" id="AHB49942.1"/>
    </source>
</evidence>
<gene>
    <name evidence="1" type="ORF">W911_04495</name>
</gene>
<accession>V5SHG3</accession>
<protein>
    <submittedName>
        <fullName evidence="1">Uncharacterized protein</fullName>
    </submittedName>
</protein>
<sequence>MRHLKTWTKVLHRLQDGKPGPGVGDNFAVFVFPQ</sequence>
<reference evidence="1 2" key="1">
    <citation type="journal article" date="2014" name="Genome Announc.">
        <title>Complete Genome Sequence of Hyphomicrobium nitrativorans Strain NL23, a Denitrifying Bacterium Isolated from Biofilm of a Methanol-Fed Denitrification System Treating Seawater at the Montreal Biodome.</title>
        <authorList>
            <person name="Martineau C."/>
            <person name="Villeneuve C."/>
            <person name="Mauffrey F."/>
            <person name="Villemur R."/>
        </authorList>
    </citation>
    <scope>NUCLEOTIDE SEQUENCE [LARGE SCALE GENOMIC DNA]</scope>
    <source>
        <strain evidence="1">NL23</strain>
    </source>
</reference>
<dbReference type="Proteomes" id="UP000018542">
    <property type="component" value="Chromosome"/>
</dbReference>
<dbReference type="AlphaFoldDB" id="V5SHG3"/>
<name>V5SHG3_9HYPH</name>
<dbReference type="STRING" id="1029756.W911_04495"/>
<dbReference type="KEGG" id="hni:W911_04495"/>
<organism evidence="1 2">
    <name type="scientific">Hyphomicrobium nitrativorans NL23</name>
    <dbReference type="NCBI Taxonomy" id="1029756"/>
    <lineage>
        <taxon>Bacteria</taxon>
        <taxon>Pseudomonadati</taxon>
        <taxon>Pseudomonadota</taxon>
        <taxon>Alphaproteobacteria</taxon>
        <taxon>Hyphomicrobiales</taxon>
        <taxon>Hyphomicrobiaceae</taxon>
        <taxon>Hyphomicrobium</taxon>
    </lineage>
</organism>